<dbReference type="PANTHER" id="PTHR31649:SF10">
    <property type="entry name" value="IP19903P-RELATED"/>
    <property type="match status" value="1"/>
</dbReference>
<evidence type="ECO:0000313" key="3">
    <source>
        <dbReference type="RefSeq" id="XP_030765204.1"/>
    </source>
</evidence>
<protein>
    <submittedName>
        <fullName evidence="3">Uncharacterized protein LOC115889366</fullName>
    </submittedName>
</protein>
<dbReference type="RefSeq" id="XP_030765204.1">
    <property type="nucleotide sequence ID" value="XM_030909344.1"/>
</dbReference>
<keyword evidence="2" id="KW-1185">Reference proteome</keyword>
<proteinExistence type="predicted"/>
<dbReference type="GeneID" id="115889366"/>
<dbReference type="Proteomes" id="UP000504635">
    <property type="component" value="Unplaced"/>
</dbReference>
<reference evidence="3" key="1">
    <citation type="submission" date="2025-08" db="UniProtKB">
        <authorList>
            <consortium name="RefSeq"/>
        </authorList>
    </citation>
    <scope>IDENTIFICATION</scope>
    <source>
        <tissue evidence="3">Gonads</tissue>
    </source>
</reference>
<dbReference type="InParanoid" id="A0A6J2YPI7"/>
<feature type="chain" id="PRO_5027016490" evidence="1">
    <location>
        <begin position="21"/>
        <end position="192"/>
    </location>
</feature>
<name>A0A6J2YPI7_SITOR</name>
<dbReference type="KEGG" id="soy:115889366"/>
<dbReference type="OrthoDB" id="6767006at2759"/>
<accession>A0A6J2YPI7</accession>
<dbReference type="PANTHER" id="PTHR31649">
    <property type="entry name" value="AGAP009604-PA"/>
    <property type="match status" value="1"/>
</dbReference>
<organism evidence="2 3">
    <name type="scientific">Sitophilus oryzae</name>
    <name type="common">Rice weevil</name>
    <name type="synonym">Curculio oryzae</name>
    <dbReference type="NCBI Taxonomy" id="7048"/>
    <lineage>
        <taxon>Eukaryota</taxon>
        <taxon>Metazoa</taxon>
        <taxon>Ecdysozoa</taxon>
        <taxon>Arthropoda</taxon>
        <taxon>Hexapoda</taxon>
        <taxon>Insecta</taxon>
        <taxon>Pterygota</taxon>
        <taxon>Neoptera</taxon>
        <taxon>Endopterygota</taxon>
        <taxon>Coleoptera</taxon>
        <taxon>Polyphaga</taxon>
        <taxon>Cucujiformia</taxon>
        <taxon>Curculionidae</taxon>
        <taxon>Dryophthorinae</taxon>
        <taxon>Sitophilus</taxon>
    </lineage>
</organism>
<evidence type="ECO:0000313" key="2">
    <source>
        <dbReference type="Proteomes" id="UP000504635"/>
    </source>
</evidence>
<gene>
    <name evidence="3" type="primary">LOC115889366</name>
</gene>
<sequence>MGSKCLIFVFSISLLCLVGGTNSLMDYYWRPYAGIIPEDAYTPGKTQNGQDIYIGQVAIKPHPGVYPAPLYKGEKVVASKDGPKAAWNFVQILCTRSPEKLIWVARSKTDAHILPANVHPVIGGMEDGQLLNIGKIHFQGQTIIGKILSGNIGDAIMYYVYNNSEKAIHSYQVLAYTEFPEKYRHLELANHS</sequence>
<feature type="signal peptide" evidence="1">
    <location>
        <begin position="1"/>
        <end position="20"/>
    </location>
</feature>
<evidence type="ECO:0000256" key="1">
    <source>
        <dbReference type="SAM" id="SignalP"/>
    </source>
</evidence>
<dbReference type="AlphaFoldDB" id="A0A6J2YPI7"/>
<keyword evidence="1" id="KW-0732">Signal</keyword>